<dbReference type="Proteomes" id="UP000298030">
    <property type="component" value="Unassembled WGS sequence"/>
</dbReference>
<keyword evidence="4" id="KW-0509">mRNA transport</keyword>
<organism evidence="12 13">
    <name type="scientific">Coprinellus micaceus</name>
    <name type="common">Glistening ink-cap mushroom</name>
    <name type="synonym">Coprinus micaceus</name>
    <dbReference type="NCBI Taxonomy" id="71717"/>
    <lineage>
        <taxon>Eukaryota</taxon>
        <taxon>Fungi</taxon>
        <taxon>Dikarya</taxon>
        <taxon>Basidiomycota</taxon>
        <taxon>Agaricomycotina</taxon>
        <taxon>Agaricomycetes</taxon>
        <taxon>Agaricomycetidae</taxon>
        <taxon>Agaricales</taxon>
        <taxon>Agaricineae</taxon>
        <taxon>Psathyrellaceae</taxon>
        <taxon>Coprinellus</taxon>
    </lineage>
</organism>
<keyword evidence="7" id="KW-0906">Nuclear pore complex</keyword>
<evidence type="ECO:0000256" key="2">
    <source>
        <dbReference type="ARBA" id="ARBA00011056"/>
    </source>
</evidence>
<dbReference type="STRING" id="71717.A0A4Y7TAB8"/>
<evidence type="ECO:0000256" key="5">
    <source>
        <dbReference type="ARBA" id="ARBA00022927"/>
    </source>
</evidence>
<feature type="compositionally biased region" description="Low complexity" evidence="11">
    <location>
        <begin position="47"/>
        <end position="78"/>
    </location>
</feature>
<evidence type="ECO:0000313" key="12">
    <source>
        <dbReference type="EMBL" id="TEB30878.1"/>
    </source>
</evidence>
<evidence type="ECO:0000256" key="7">
    <source>
        <dbReference type="ARBA" id="ARBA00023132"/>
    </source>
</evidence>
<dbReference type="AlphaFoldDB" id="A0A4Y7TAB8"/>
<evidence type="ECO:0000256" key="1">
    <source>
        <dbReference type="ARBA" id="ARBA00004567"/>
    </source>
</evidence>
<keyword evidence="8" id="KW-0539">Nucleus</keyword>
<dbReference type="GO" id="GO:0016973">
    <property type="term" value="P:poly(A)+ mRNA export from nucleus"/>
    <property type="evidence" value="ECO:0007669"/>
    <property type="project" value="InterPro"/>
</dbReference>
<evidence type="ECO:0000256" key="9">
    <source>
        <dbReference type="ARBA" id="ARBA00026227"/>
    </source>
</evidence>
<evidence type="ECO:0000313" key="13">
    <source>
        <dbReference type="Proteomes" id="UP000298030"/>
    </source>
</evidence>
<dbReference type="InterPro" id="IPR012476">
    <property type="entry name" value="GLE1"/>
</dbReference>
<dbReference type="EMBL" id="QPFP01000021">
    <property type="protein sequence ID" value="TEB30878.1"/>
    <property type="molecule type" value="Genomic_DNA"/>
</dbReference>
<dbReference type="GO" id="GO:0031369">
    <property type="term" value="F:translation initiation factor binding"/>
    <property type="evidence" value="ECO:0007669"/>
    <property type="project" value="TreeGrafter"/>
</dbReference>
<evidence type="ECO:0000256" key="10">
    <source>
        <dbReference type="ARBA" id="ARBA00029983"/>
    </source>
</evidence>
<feature type="region of interest" description="Disordered" evidence="11">
    <location>
        <begin position="1"/>
        <end position="105"/>
    </location>
</feature>
<feature type="compositionally biased region" description="Basic and acidic residues" evidence="11">
    <location>
        <begin position="82"/>
        <end position="100"/>
    </location>
</feature>
<comment type="similarity">
    <text evidence="2">Belongs to the GLE1 family.</text>
</comment>
<dbReference type="PANTHER" id="PTHR12960">
    <property type="entry name" value="GLE-1-RELATED"/>
    <property type="match status" value="1"/>
</dbReference>
<comment type="caution">
    <text evidence="12">The sequence shown here is derived from an EMBL/GenBank/DDBJ whole genome shotgun (WGS) entry which is preliminary data.</text>
</comment>
<sequence length="575" mass="65143">MRFGLPRSASPSPSRGYRRGASTFGLHSDSESDDEYGYHAFDYNSDSSSSSSSPLSSASSSSSSPSPAPNPAAGLNSSRLNKSQDGRVRSPEETREKDEAIASIRLWTRHRDPYEEWEKQTRQDAFKTARRQFSTAETNFSDSQMRDESLAQSHAREMSEIEQQLSTFRLQQEREEADLREKLKVREKELWARIEAVIQIEEDKVKARLEEERKRMEEEEKKKREEELKRKEEAEREEERLRKEKEEADAETRKKLGYQTPSEDWTLARESLLALKGNVMAVVKSDKALKSEWSKVRRQITSKVGQITNDEQSIETISTQLLQLIRPNPPHKPIIYAALCNSLAKAILLQAETEVTAEKRAAIPLARVTFNMLTALEMFPEFLWPKLVQRVGGWPVPAIIPETDIDGRRWGAGPKGQGRGGERERHRVMGYRPGSTSDNALESPSEYSVRVAGIMRVYWEIVKVQLRFPERAPPLGPFAMPKVWVWFARILDSKALMDTAVCAELIYTALEVIGMEAADIWGVQWIKILQLIYEGTSTGVFGQAGKLLGGDSPEGKAAKARIQMEIERIVSGRAK</sequence>
<dbReference type="OrthoDB" id="420884at2759"/>
<feature type="compositionally biased region" description="Basic and acidic residues" evidence="11">
    <location>
        <begin position="144"/>
        <end position="158"/>
    </location>
</feature>
<dbReference type="GO" id="GO:0005543">
    <property type="term" value="F:phospholipid binding"/>
    <property type="evidence" value="ECO:0007669"/>
    <property type="project" value="TreeGrafter"/>
</dbReference>
<accession>A0A4Y7TAB8</accession>
<feature type="compositionally biased region" description="Basic and acidic residues" evidence="11">
    <location>
        <begin position="214"/>
        <end position="254"/>
    </location>
</feature>
<dbReference type="GO" id="GO:0000822">
    <property type="term" value="F:inositol hexakisphosphate binding"/>
    <property type="evidence" value="ECO:0007669"/>
    <property type="project" value="TreeGrafter"/>
</dbReference>
<dbReference type="Pfam" id="PF07817">
    <property type="entry name" value="GLE1"/>
    <property type="match status" value="1"/>
</dbReference>
<dbReference type="Gene3D" id="1.25.40.510">
    <property type="entry name" value="GLE1-like"/>
    <property type="match status" value="1"/>
</dbReference>
<evidence type="ECO:0000256" key="3">
    <source>
        <dbReference type="ARBA" id="ARBA00022448"/>
    </source>
</evidence>
<dbReference type="GO" id="GO:0015031">
    <property type="term" value="P:protein transport"/>
    <property type="evidence" value="ECO:0007669"/>
    <property type="project" value="UniProtKB-KW"/>
</dbReference>
<keyword evidence="13" id="KW-1185">Reference proteome</keyword>
<reference evidence="12 13" key="1">
    <citation type="journal article" date="2019" name="Nat. Ecol. Evol.">
        <title>Megaphylogeny resolves global patterns of mushroom evolution.</title>
        <authorList>
            <person name="Varga T."/>
            <person name="Krizsan K."/>
            <person name="Foldi C."/>
            <person name="Dima B."/>
            <person name="Sanchez-Garcia M."/>
            <person name="Sanchez-Ramirez S."/>
            <person name="Szollosi G.J."/>
            <person name="Szarkandi J.G."/>
            <person name="Papp V."/>
            <person name="Albert L."/>
            <person name="Andreopoulos W."/>
            <person name="Angelini C."/>
            <person name="Antonin V."/>
            <person name="Barry K.W."/>
            <person name="Bougher N.L."/>
            <person name="Buchanan P."/>
            <person name="Buyck B."/>
            <person name="Bense V."/>
            <person name="Catcheside P."/>
            <person name="Chovatia M."/>
            <person name="Cooper J."/>
            <person name="Damon W."/>
            <person name="Desjardin D."/>
            <person name="Finy P."/>
            <person name="Geml J."/>
            <person name="Haridas S."/>
            <person name="Hughes K."/>
            <person name="Justo A."/>
            <person name="Karasinski D."/>
            <person name="Kautmanova I."/>
            <person name="Kiss B."/>
            <person name="Kocsube S."/>
            <person name="Kotiranta H."/>
            <person name="LaButti K.M."/>
            <person name="Lechner B.E."/>
            <person name="Liimatainen K."/>
            <person name="Lipzen A."/>
            <person name="Lukacs Z."/>
            <person name="Mihaltcheva S."/>
            <person name="Morgado L.N."/>
            <person name="Niskanen T."/>
            <person name="Noordeloos M.E."/>
            <person name="Ohm R.A."/>
            <person name="Ortiz-Santana B."/>
            <person name="Ovrebo C."/>
            <person name="Racz N."/>
            <person name="Riley R."/>
            <person name="Savchenko A."/>
            <person name="Shiryaev A."/>
            <person name="Soop K."/>
            <person name="Spirin V."/>
            <person name="Szebenyi C."/>
            <person name="Tomsovsky M."/>
            <person name="Tulloss R.E."/>
            <person name="Uehling J."/>
            <person name="Grigoriev I.V."/>
            <person name="Vagvolgyi C."/>
            <person name="Papp T."/>
            <person name="Martin F.M."/>
            <person name="Miettinen O."/>
            <person name="Hibbett D.S."/>
            <person name="Nagy L.G."/>
        </authorList>
    </citation>
    <scope>NUCLEOTIDE SEQUENCE [LARGE SCALE GENOMIC DNA]</scope>
    <source>
        <strain evidence="12 13">FP101781</strain>
    </source>
</reference>
<feature type="region of interest" description="Disordered" evidence="11">
    <location>
        <begin position="214"/>
        <end position="257"/>
    </location>
</feature>
<dbReference type="InterPro" id="IPR038506">
    <property type="entry name" value="GLE1-like_sf"/>
</dbReference>
<protein>
    <recommendedName>
        <fullName evidence="9">mRNA export factor GLE1</fullName>
    </recommendedName>
    <alternativeName>
        <fullName evidence="10">Nucleoporin GLE1</fullName>
    </alternativeName>
</protein>
<evidence type="ECO:0000256" key="4">
    <source>
        <dbReference type="ARBA" id="ARBA00022816"/>
    </source>
</evidence>
<evidence type="ECO:0000256" key="6">
    <source>
        <dbReference type="ARBA" id="ARBA00023010"/>
    </source>
</evidence>
<feature type="region of interest" description="Disordered" evidence="11">
    <location>
        <begin position="135"/>
        <end position="158"/>
    </location>
</feature>
<dbReference type="GO" id="GO:0044614">
    <property type="term" value="C:nuclear pore cytoplasmic filaments"/>
    <property type="evidence" value="ECO:0007669"/>
    <property type="project" value="TreeGrafter"/>
</dbReference>
<proteinExistence type="inferred from homology"/>
<keyword evidence="6" id="KW-0811">Translocation</keyword>
<gene>
    <name evidence="12" type="ORF">FA13DRAFT_1733293</name>
</gene>
<evidence type="ECO:0000256" key="8">
    <source>
        <dbReference type="ARBA" id="ARBA00023242"/>
    </source>
</evidence>
<keyword evidence="5" id="KW-0653">Protein transport</keyword>
<evidence type="ECO:0000256" key="11">
    <source>
        <dbReference type="SAM" id="MobiDB-lite"/>
    </source>
</evidence>
<name>A0A4Y7TAB8_COPMI</name>
<keyword evidence="3" id="KW-0813">Transport</keyword>
<dbReference type="PANTHER" id="PTHR12960:SF0">
    <property type="entry name" value="MRNA EXPORT FACTOR GLE1"/>
    <property type="match status" value="1"/>
</dbReference>
<dbReference type="GO" id="GO:0005737">
    <property type="term" value="C:cytoplasm"/>
    <property type="evidence" value="ECO:0007669"/>
    <property type="project" value="TreeGrafter"/>
</dbReference>
<comment type="subcellular location">
    <subcellularLocation>
        <location evidence="1">Nucleus</location>
        <location evidence="1">Nuclear pore complex</location>
    </subcellularLocation>
</comment>